<feature type="signal peptide" evidence="1">
    <location>
        <begin position="1"/>
        <end position="29"/>
    </location>
</feature>
<gene>
    <name evidence="2" type="ORF">SLEP1_g29137</name>
</gene>
<evidence type="ECO:0000313" key="2">
    <source>
        <dbReference type="EMBL" id="GKV18801.1"/>
    </source>
</evidence>
<organism evidence="2 3">
    <name type="scientific">Rubroshorea leprosula</name>
    <dbReference type="NCBI Taxonomy" id="152421"/>
    <lineage>
        <taxon>Eukaryota</taxon>
        <taxon>Viridiplantae</taxon>
        <taxon>Streptophyta</taxon>
        <taxon>Embryophyta</taxon>
        <taxon>Tracheophyta</taxon>
        <taxon>Spermatophyta</taxon>
        <taxon>Magnoliopsida</taxon>
        <taxon>eudicotyledons</taxon>
        <taxon>Gunneridae</taxon>
        <taxon>Pentapetalae</taxon>
        <taxon>rosids</taxon>
        <taxon>malvids</taxon>
        <taxon>Malvales</taxon>
        <taxon>Dipterocarpaceae</taxon>
        <taxon>Rubroshorea</taxon>
    </lineage>
</organism>
<comment type="caution">
    <text evidence="2">The sequence shown here is derived from an EMBL/GenBank/DDBJ whole genome shotgun (WGS) entry which is preliminary data.</text>
</comment>
<protein>
    <recommendedName>
        <fullName evidence="4">Pollen Ole e 1 allergen and extensin family protein</fullName>
    </recommendedName>
</protein>
<dbReference type="AlphaFoldDB" id="A0AAV5K1M4"/>
<dbReference type="Proteomes" id="UP001054252">
    <property type="component" value="Unassembled WGS sequence"/>
</dbReference>
<name>A0AAV5K1M4_9ROSI</name>
<dbReference type="PANTHER" id="PTHR47273">
    <property type="entry name" value="EXPRESSED PROTEIN"/>
    <property type="match status" value="1"/>
</dbReference>
<keyword evidence="1" id="KW-0732">Signal</keyword>
<dbReference type="EMBL" id="BPVZ01000051">
    <property type="protein sequence ID" value="GKV18801.1"/>
    <property type="molecule type" value="Genomic_DNA"/>
</dbReference>
<accession>A0AAV5K1M4</accession>
<feature type="chain" id="PRO_5043585273" description="Pollen Ole e 1 allergen and extensin family protein" evidence="1">
    <location>
        <begin position="30"/>
        <end position="193"/>
    </location>
</feature>
<sequence>MSYFSCCRNIVMSMLLVFVFFLFIHGSMAEDENGLFKSWSKKEMLQMAGYGDEKLSTVLVTGSVVCEACLQGESQLRSWPISGALVGVNCNTGHKGKPGVAQAVTDEYGDFLIDLPSHLHAIPNLHKTCCIRVIRVPKNTHCRPSYVRKHVGLKFSSVGNGIRTYTSGKIRFQHFASKPSPACMKEANRVYGK</sequence>
<reference evidence="2 3" key="1">
    <citation type="journal article" date="2021" name="Commun. Biol.">
        <title>The genome of Shorea leprosula (Dipterocarpaceae) highlights the ecological relevance of drought in aseasonal tropical rainforests.</title>
        <authorList>
            <person name="Ng K.K.S."/>
            <person name="Kobayashi M.J."/>
            <person name="Fawcett J.A."/>
            <person name="Hatakeyama M."/>
            <person name="Paape T."/>
            <person name="Ng C.H."/>
            <person name="Ang C.C."/>
            <person name="Tnah L.H."/>
            <person name="Lee C.T."/>
            <person name="Nishiyama T."/>
            <person name="Sese J."/>
            <person name="O'Brien M.J."/>
            <person name="Copetti D."/>
            <person name="Mohd Noor M.I."/>
            <person name="Ong R.C."/>
            <person name="Putra M."/>
            <person name="Sireger I.Z."/>
            <person name="Indrioko S."/>
            <person name="Kosugi Y."/>
            <person name="Izuno A."/>
            <person name="Isagi Y."/>
            <person name="Lee S.L."/>
            <person name="Shimizu K.K."/>
        </authorList>
    </citation>
    <scope>NUCLEOTIDE SEQUENCE [LARGE SCALE GENOMIC DNA]</scope>
    <source>
        <strain evidence="2">214</strain>
    </source>
</reference>
<dbReference type="PANTHER" id="PTHR47273:SF6">
    <property type="entry name" value="POLLEN OLE E 1 ALLERGEN AND EXTENSIN FAMILY PROTEIN"/>
    <property type="match status" value="1"/>
</dbReference>
<keyword evidence="3" id="KW-1185">Reference proteome</keyword>
<proteinExistence type="predicted"/>
<evidence type="ECO:0008006" key="4">
    <source>
        <dbReference type="Google" id="ProtNLM"/>
    </source>
</evidence>
<dbReference type="Pfam" id="PF01190">
    <property type="entry name" value="Pollen_Ole_e_1"/>
    <property type="match status" value="1"/>
</dbReference>
<evidence type="ECO:0000313" key="3">
    <source>
        <dbReference type="Proteomes" id="UP001054252"/>
    </source>
</evidence>
<evidence type="ECO:0000256" key="1">
    <source>
        <dbReference type="SAM" id="SignalP"/>
    </source>
</evidence>